<dbReference type="RefSeq" id="WP_354505429.1">
    <property type="nucleotide sequence ID" value="NZ_JBEPMO010000001.1"/>
</dbReference>
<dbReference type="Pfam" id="PF06996">
    <property type="entry name" value="T6SS_TssG"/>
    <property type="match status" value="1"/>
</dbReference>
<dbReference type="EMBL" id="JBEPMO010000001">
    <property type="protein sequence ID" value="MET3730489.1"/>
    <property type="molecule type" value="Genomic_DNA"/>
</dbReference>
<protein>
    <recommendedName>
        <fullName evidence="3">Type VI secretion, VasB, ImpH, VC_A0111</fullName>
    </recommendedName>
</protein>
<comment type="caution">
    <text evidence="1">The sequence shown here is derived from an EMBL/GenBank/DDBJ whole genome shotgun (WGS) entry which is preliminary data.</text>
</comment>
<reference evidence="1 2" key="1">
    <citation type="submission" date="2024-06" db="EMBL/GenBank/DDBJ databases">
        <title>Genomic Encyclopedia of Type Strains, Phase IV (KMG-IV): sequencing the most valuable type-strain genomes for metagenomic binning, comparative biology and taxonomic classification.</title>
        <authorList>
            <person name="Goeker M."/>
        </authorList>
    </citation>
    <scope>NUCLEOTIDE SEQUENCE [LARGE SCALE GENOMIC DNA]</scope>
    <source>
        <strain evidence="1 2">DSM 29388</strain>
    </source>
</reference>
<dbReference type="InterPro" id="IPR010732">
    <property type="entry name" value="T6SS_TssG-like"/>
</dbReference>
<evidence type="ECO:0000313" key="1">
    <source>
        <dbReference type="EMBL" id="MET3730489.1"/>
    </source>
</evidence>
<evidence type="ECO:0000313" key="2">
    <source>
        <dbReference type="Proteomes" id="UP001549146"/>
    </source>
</evidence>
<dbReference type="Proteomes" id="UP001549146">
    <property type="component" value="Unassembled WGS sequence"/>
</dbReference>
<evidence type="ECO:0008006" key="3">
    <source>
        <dbReference type="Google" id="ProtNLM"/>
    </source>
</evidence>
<accession>A0ABV2LPK5</accession>
<gene>
    <name evidence="1" type="ORF">ABID46_000041</name>
</gene>
<name>A0ABV2LPK5_9FLAO</name>
<proteinExistence type="predicted"/>
<sequence>MEVINYIQAKINQLPYDLRAEVVVASILDELDASQDLNYYVNPLSQFKRSYRKDIVGADVIDFEFDARQFLKVNLSRDGIYDTLPEGILHYRQFQHTNVSADEMAKHYQERKKEEENARLFFLPFENEFFEHALDREKREKRYLLQLNGEKPMDFLYNFWGISQKLPQSLTAKFIRLIPYMYEIVGNLPLTEICLSYLLHEKVEIQIHDFKEINQPTEAVLLGDNQLGIDLVCGGTYLDPTIPMEVKIGPIHQSNFKDYLHQGPMQQFLEIFYEYIFPMEVEVTTFLELEQEQKEFKLEENNHPILGITTRI</sequence>
<keyword evidence="2" id="KW-1185">Reference proteome</keyword>
<organism evidence="1 2">
    <name type="scientific">Moheibacter stercoris</name>
    <dbReference type="NCBI Taxonomy" id="1628251"/>
    <lineage>
        <taxon>Bacteria</taxon>
        <taxon>Pseudomonadati</taxon>
        <taxon>Bacteroidota</taxon>
        <taxon>Flavobacteriia</taxon>
        <taxon>Flavobacteriales</taxon>
        <taxon>Weeksellaceae</taxon>
        <taxon>Moheibacter</taxon>
    </lineage>
</organism>